<evidence type="ECO:0000259" key="2">
    <source>
        <dbReference type="PROSITE" id="PS51175"/>
    </source>
</evidence>
<dbReference type="GO" id="GO:0016787">
    <property type="term" value="F:hydrolase activity"/>
    <property type="evidence" value="ECO:0007669"/>
    <property type="project" value="InterPro"/>
</dbReference>
<dbReference type="Pfam" id="PF07691">
    <property type="entry name" value="PA14"/>
    <property type="match status" value="1"/>
</dbReference>
<dbReference type="Pfam" id="PF16990">
    <property type="entry name" value="CBM_35"/>
    <property type="match status" value="2"/>
</dbReference>
<feature type="domain" description="CBM6" evidence="2">
    <location>
        <begin position="33"/>
        <end position="161"/>
    </location>
</feature>
<dbReference type="SUPFAM" id="SSF56988">
    <property type="entry name" value="Anthrax protective antigen"/>
    <property type="match status" value="1"/>
</dbReference>
<dbReference type="Gene3D" id="3.90.182.10">
    <property type="entry name" value="Toxin - Anthrax Protective Antigen,domain 1"/>
    <property type="match status" value="1"/>
</dbReference>
<evidence type="ECO:0000259" key="3">
    <source>
        <dbReference type="PROSITE" id="PS51820"/>
    </source>
</evidence>
<feature type="chain" id="PRO_5024950782" evidence="1">
    <location>
        <begin position="25"/>
        <end position="1284"/>
    </location>
</feature>
<dbReference type="SMART" id="SM00758">
    <property type="entry name" value="PA14"/>
    <property type="match status" value="1"/>
</dbReference>
<accession>A0A660KYM5</accession>
<dbReference type="Proteomes" id="UP000278962">
    <property type="component" value="Unassembled WGS sequence"/>
</dbReference>
<dbReference type="Pfam" id="PF06439">
    <property type="entry name" value="3keto-disac_hyd"/>
    <property type="match status" value="1"/>
</dbReference>
<dbReference type="InterPro" id="IPR011658">
    <property type="entry name" value="PA14_dom"/>
</dbReference>
<dbReference type="PANTHER" id="PTHR33546:SF1">
    <property type="entry name" value="LARGE, MULTIFUNCTIONAL SECRETED PROTEIN"/>
    <property type="match status" value="1"/>
</dbReference>
<dbReference type="InterPro" id="IPR008979">
    <property type="entry name" value="Galactose-bd-like_sf"/>
</dbReference>
<evidence type="ECO:0000256" key="1">
    <source>
        <dbReference type="SAM" id="SignalP"/>
    </source>
</evidence>
<evidence type="ECO:0000313" key="4">
    <source>
        <dbReference type="EMBL" id="RKQ86807.1"/>
    </source>
</evidence>
<feature type="signal peptide" evidence="1">
    <location>
        <begin position="1"/>
        <end position="24"/>
    </location>
</feature>
<dbReference type="RefSeq" id="WP_121254849.1">
    <property type="nucleotide sequence ID" value="NZ_RBIL01000002.1"/>
</dbReference>
<dbReference type="Gene3D" id="2.60.120.260">
    <property type="entry name" value="Galactose-binding domain-like"/>
    <property type="match status" value="2"/>
</dbReference>
<dbReference type="SUPFAM" id="SSF49785">
    <property type="entry name" value="Galactose-binding domain-like"/>
    <property type="match status" value="2"/>
</dbReference>
<dbReference type="PROSITE" id="PS51175">
    <property type="entry name" value="CBM6"/>
    <property type="match status" value="2"/>
</dbReference>
<dbReference type="Gene3D" id="2.60.120.560">
    <property type="entry name" value="Exo-inulinase, domain 1"/>
    <property type="match status" value="1"/>
</dbReference>
<keyword evidence="5" id="KW-1185">Reference proteome</keyword>
<dbReference type="Gene3D" id="2.120.10.30">
    <property type="entry name" value="TolB, C-terminal domain"/>
    <property type="match status" value="1"/>
</dbReference>
<keyword evidence="1" id="KW-0732">Signal</keyword>
<dbReference type="InterPro" id="IPR010496">
    <property type="entry name" value="AL/BT2_dom"/>
</dbReference>
<dbReference type="InterPro" id="IPR005084">
    <property type="entry name" value="CBM6"/>
</dbReference>
<dbReference type="PANTHER" id="PTHR33546">
    <property type="entry name" value="LARGE, MULTIFUNCTIONAL SECRETED PROTEIN-RELATED"/>
    <property type="match status" value="1"/>
</dbReference>
<name>A0A660KYM5_9ACTN</name>
<dbReference type="InterPro" id="IPR037524">
    <property type="entry name" value="PA14/GLEYA"/>
</dbReference>
<dbReference type="OrthoDB" id="176168at2"/>
<proteinExistence type="predicted"/>
<comment type="caution">
    <text evidence="4">The sequence shown here is derived from an EMBL/GenBank/DDBJ whole genome shotgun (WGS) entry which is preliminary data.</text>
</comment>
<dbReference type="EMBL" id="RBIL01000002">
    <property type="protein sequence ID" value="RKQ86807.1"/>
    <property type="molecule type" value="Genomic_DNA"/>
</dbReference>
<organism evidence="4 5">
    <name type="scientific">Solirubrobacter pauli</name>
    <dbReference type="NCBI Taxonomy" id="166793"/>
    <lineage>
        <taxon>Bacteria</taxon>
        <taxon>Bacillati</taxon>
        <taxon>Actinomycetota</taxon>
        <taxon>Thermoleophilia</taxon>
        <taxon>Solirubrobacterales</taxon>
        <taxon>Solirubrobacteraceae</taxon>
        <taxon>Solirubrobacter</taxon>
    </lineage>
</organism>
<reference evidence="4 5" key="1">
    <citation type="submission" date="2018-10" db="EMBL/GenBank/DDBJ databases">
        <title>Genomic Encyclopedia of Archaeal and Bacterial Type Strains, Phase II (KMG-II): from individual species to whole genera.</title>
        <authorList>
            <person name="Goeker M."/>
        </authorList>
    </citation>
    <scope>NUCLEOTIDE SEQUENCE [LARGE SCALE GENOMIC DNA]</scope>
    <source>
        <strain evidence="4 5">DSM 14954</strain>
    </source>
</reference>
<dbReference type="CDD" id="cd04083">
    <property type="entry name" value="CBM35_Lmo2446-like"/>
    <property type="match status" value="2"/>
</dbReference>
<dbReference type="InterPro" id="IPR011042">
    <property type="entry name" value="6-blade_b-propeller_TolB-like"/>
</dbReference>
<dbReference type="SUPFAM" id="SSF63829">
    <property type="entry name" value="Calcium-dependent phosphotriesterase"/>
    <property type="match status" value="1"/>
</dbReference>
<dbReference type="PROSITE" id="PS51820">
    <property type="entry name" value="PA14"/>
    <property type="match status" value="1"/>
</dbReference>
<evidence type="ECO:0000313" key="5">
    <source>
        <dbReference type="Proteomes" id="UP000278962"/>
    </source>
</evidence>
<sequence>MGATSRVLALAGAALALWAGPAAAQSTPCALNVVCEAESGTLHDGAGTQTEHAGYTGTGFVDRLFGAAGVVLRVNATEAGTHRVTVRYANANPGSGLASRRFTLTVNGTTHVPVLFPVTASWATWSTVTVLVPLTAGTNQIDLHTGPDNNGPINIDHIVVAPTTEITEQGVTLRIFNVNAPLQTLCNLKPGQTPNVDVLRPTVDFTTAADWESYTSNFVAQVVADLEIAQAGAYTFRLISDDGSRLLIDDRQVIDHDGVHGDTPKDGDVTLAAGAHTVEIRYFQAGGGARLNLQWRRPGQSTFETVPSSVFSVEGGGARVVAPGVKECENLTDLPGDGSPLNRVHPSFTLSNLRPDAFRPDVSGIAWYPDGSAAVLTWGAAQTSSNGKLYRVTNVQGDVDVSKVTYTETATGLQEPQGVAVVDGVTYVSTKAGLDRLVDADGDGFFEGRARLASWPYANNYHEFAFGLPYKDGHFYVALSGALDRAGLTTLPQPSPDRGTVARVNKDTGVIEYIAGGLRTPNGINFGPGGRLLVTDNQGGWVPTSKLVEIKPGGFYNMFTTFRDPISGASVPGRFDGQPVTPPVVWMPHNEIANSPSTPVVMEEGLFAGQLAIGDVTYGGLQRVYLEEVDGKLQGALYRMTQGLEAGINEVATGPDGDLYLGGIGYDGNWNQPGKLRYGFQKLRANDTVTMDILKTEITETGFKLTYTKPLSPETRLGLAARYQAQQWRYNATAGYGGPKLDQETLAVTAATVGADGKTVELVVPGVKPGRVVHLRSARPFSAADGEQLWSTEVWYTANAVPGYQAPADLGLYEAEEASVFGGAGINTDHSKYSGSGFVDNMTTQGSGVTFTVDAAQAGTQPVHVRYSNGPNPSAKTKVVSLLVNGTEVEPLSLPSTVDWKTWAFTTRQLDLKAGSNTITLRYDAGDDGWVNVDLLKLGAERDICTPQAAGTGYTSLFDGTLDSLAGWRQASAGSFARQADCSLKTVGNAGMLWWPGERFDTYSLKLDWKLAGDDNSGVFVGFPDPGNDWNVAFTRGHEVQIDPTDDADSTTGSIYNYSAPDAAARDAALRPAGQWNEYEIVVEGQRIQVFLNGVKINDFTNTDPNRMTIPGFIGIQNHAAGDDVFFRNIRLRKLGQPPLSGAEASVTVGGEVPGALGLTLGAAATFGTFLPGVTDEYAATLTGSVVSSEPQAQLSVHDPSANATGRLVNGASALPRPVQLRAGAGGFAALSTTGAPLVLARYDAPTGKRSLAIDARQAIDETDALRAGRYGKTLVFTLSTTTP</sequence>
<dbReference type="GO" id="GO:0030246">
    <property type="term" value="F:carbohydrate binding"/>
    <property type="evidence" value="ECO:0007669"/>
    <property type="project" value="InterPro"/>
</dbReference>
<feature type="domain" description="CBM6" evidence="2">
    <location>
        <begin position="811"/>
        <end position="939"/>
    </location>
</feature>
<protein>
    <submittedName>
        <fullName evidence="4">Glucose/arabinose dehydrogenase</fullName>
    </submittedName>
</protein>
<feature type="domain" description="PA14" evidence="3">
    <location>
        <begin position="166"/>
        <end position="310"/>
    </location>
</feature>
<gene>
    <name evidence="4" type="ORF">C8N24_4822</name>
</gene>